<accession>A0ABN6FCI8</accession>
<name>A0ABN6FCI8_SINCY</name>
<dbReference type="PANTHER" id="PTHR43677:SF4">
    <property type="entry name" value="QUINONE OXIDOREDUCTASE-LIKE PROTEIN 2"/>
    <property type="match status" value="1"/>
</dbReference>
<evidence type="ECO:0008006" key="3">
    <source>
        <dbReference type="Google" id="ProtNLM"/>
    </source>
</evidence>
<organism evidence="1 2">
    <name type="scientific">Sinomonas cyclohexanicum</name>
    <name type="common">Corynebacterium cyclohexanicum</name>
    <dbReference type="NCBI Taxonomy" id="322009"/>
    <lineage>
        <taxon>Bacteria</taxon>
        <taxon>Bacillati</taxon>
        <taxon>Actinomycetota</taxon>
        <taxon>Actinomycetes</taxon>
        <taxon>Micrococcales</taxon>
        <taxon>Micrococcaceae</taxon>
        <taxon>Sinomonas</taxon>
    </lineage>
</organism>
<dbReference type="Pfam" id="PF13602">
    <property type="entry name" value="ADH_zinc_N_2"/>
    <property type="match status" value="1"/>
</dbReference>
<dbReference type="PANTHER" id="PTHR43677">
    <property type="entry name" value="SHORT-CHAIN DEHYDROGENASE/REDUCTASE"/>
    <property type="match status" value="1"/>
</dbReference>
<gene>
    <name evidence="1" type="ORF">SCMU_02310</name>
</gene>
<keyword evidence="2" id="KW-1185">Reference proteome</keyword>
<proteinExistence type="predicted"/>
<sequence>MGARVVTSASAADGEWCRSLGADVTLDYRDPELAGKVAAAAPDGVDVWWDSSGRHDFETTAPLLRLGARVILMAGMSAAPLLPVGALYTRDAKLLGFAISNAAVTDLAKAARVINSLLARGRLAARIGATFHLTEAARAHEALESGSVRGRVLVLP</sequence>
<dbReference type="RefSeq" id="WP_229231134.1">
    <property type="nucleotide sequence ID" value="NZ_AP024525.1"/>
</dbReference>
<evidence type="ECO:0000313" key="2">
    <source>
        <dbReference type="Proteomes" id="UP001319861"/>
    </source>
</evidence>
<protein>
    <recommendedName>
        <fullName evidence="3">Zinc-binding dehydrogenase</fullName>
    </recommendedName>
</protein>
<dbReference type="Proteomes" id="UP001319861">
    <property type="component" value="Chromosome"/>
</dbReference>
<evidence type="ECO:0000313" key="1">
    <source>
        <dbReference type="EMBL" id="BCT74389.1"/>
    </source>
</evidence>
<dbReference type="InterPro" id="IPR036291">
    <property type="entry name" value="NAD(P)-bd_dom_sf"/>
</dbReference>
<dbReference type="SUPFAM" id="SSF51735">
    <property type="entry name" value="NAD(P)-binding Rossmann-fold domains"/>
    <property type="match status" value="1"/>
</dbReference>
<dbReference type="Gene3D" id="3.40.50.720">
    <property type="entry name" value="NAD(P)-binding Rossmann-like Domain"/>
    <property type="match status" value="1"/>
</dbReference>
<dbReference type="InterPro" id="IPR051397">
    <property type="entry name" value="Zn-ADH-like_protein"/>
</dbReference>
<dbReference type="EMBL" id="AP024525">
    <property type="protein sequence ID" value="BCT74389.1"/>
    <property type="molecule type" value="Genomic_DNA"/>
</dbReference>
<reference evidence="1 2" key="1">
    <citation type="journal article" date="2021" name="J. Biosci. Bioeng.">
        <title>Identification and characterization of a chc gene cluster responsible for the aromatization pathway of cyclohexanecarboxylate degradation in Sinomonas cyclohexanicum ATCC 51369.</title>
        <authorList>
            <person name="Yamamoto T."/>
            <person name="Hasegawa Y."/>
            <person name="Lau P.C.K."/>
            <person name="Iwaki H."/>
        </authorList>
    </citation>
    <scope>NUCLEOTIDE SEQUENCE [LARGE SCALE GENOMIC DNA]</scope>
    <source>
        <strain evidence="1 2">ATCC 51369</strain>
    </source>
</reference>
<dbReference type="Gene3D" id="3.90.180.10">
    <property type="entry name" value="Medium-chain alcohol dehydrogenases, catalytic domain"/>
    <property type="match status" value="1"/>
</dbReference>